<accession>A0A3M7T545</accession>
<name>A0A3M7T545_BRAPC</name>
<reference evidence="1 2" key="1">
    <citation type="journal article" date="2018" name="Sci. Rep.">
        <title>Genomic signatures of local adaptation to the degree of environmental predictability in rotifers.</title>
        <authorList>
            <person name="Franch-Gras L."/>
            <person name="Hahn C."/>
            <person name="Garcia-Roger E.M."/>
            <person name="Carmona M.J."/>
            <person name="Serra M."/>
            <person name="Gomez A."/>
        </authorList>
    </citation>
    <scope>NUCLEOTIDE SEQUENCE [LARGE SCALE GENOMIC DNA]</scope>
    <source>
        <strain evidence="1">HYR1</strain>
    </source>
</reference>
<dbReference type="Proteomes" id="UP000276133">
    <property type="component" value="Unassembled WGS sequence"/>
</dbReference>
<evidence type="ECO:0000313" key="2">
    <source>
        <dbReference type="Proteomes" id="UP000276133"/>
    </source>
</evidence>
<proteinExistence type="predicted"/>
<evidence type="ECO:0000313" key="1">
    <source>
        <dbReference type="EMBL" id="RNA43156.1"/>
    </source>
</evidence>
<dbReference type="EMBL" id="REGN01000268">
    <property type="protein sequence ID" value="RNA43156.1"/>
    <property type="molecule type" value="Genomic_DNA"/>
</dbReference>
<sequence>MVEEVDTTVDWWIPDNVTSSTK</sequence>
<gene>
    <name evidence="1" type="ORF">BpHYR1_004068</name>
</gene>
<protein>
    <submittedName>
        <fullName evidence="1">Uncharacterized protein</fullName>
    </submittedName>
</protein>
<dbReference type="AlphaFoldDB" id="A0A3M7T545"/>
<organism evidence="1 2">
    <name type="scientific">Brachionus plicatilis</name>
    <name type="common">Marine rotifer</name>
    <name type="synonym">Brachionus muelleri</name>
    <dbReference type="NCBI Taxonomy" id="10195"/>
    <lineage>
        <taxon>Eukaryota</taxon>
        <taxon>Metazoa</taxon>
        <taxon>Spiralia</taxon>
        <taxon>Gnathifera</taxon>
        <taxon>Rotifera</taxon>
        <taxon>Eurotatoria</taxon>
        <taxon>Monogononta</taxon>
        <taxon>Pseudotrocha</taxon>
        <taxon>Ploima</taxon>
        <taxon>Brachionidae</taxon>
        <taxon>Brachionus</taxon>
    </lineage>
</organism>
<comment type="caution">
    <text evidence="1">The sequence shown here is derived from an EMBL/GenBank/DDBJ whole genome shotgun (WGS) entry which is preliminary data.</text>
</comment>
<keyword evidence="2" id="KW-1185">Reference proteome</keyword>
<feature type="non-terminal residue" evidence="1">
    <location>
        <position position="22"/>
    </location>
</feature>